<evidence type="ECO:0000313" key="1">
    <source>
        <dbReference type="EMBL" id="CAG8570024.1"/>
    </source>
</evidence>
<organism evidence="1 2">
    <name type="scientific">Gigaspora margarita</name>
    <dbReference type="NCBI Taxonomy" id="4874"/>
    <lineage>
        <taxon>Eukaryota</taxon>
        <taxon>Fungi</taxon>
        <taxon>Fungi incertae sedis</taxon>
        <taxon>Mucoromycota</taxon>
        <taxon>Glomeromycotina</taxon>
        <taxon>Glomeromycetes</taxon>
        <taxon>Diversisporales</taxon>
        <taxon>Gigasporaceae</taxon>
        <taxon>Gigaspora</taxon>
    </lineage>
</organism>
<comment type="caution">
    <text evidence="1">The sequence shown here is derived from an EMBL/GenBank/DDBJ whole genome shotgun (WGS) entry which is preliminary data.</text>
</comment>
<gene>
    <name evidence="1" type="ORF">GMARGA_LOCUS5439</name>
</gene>
<protein>
    <submittedName>
        <fullName evidence="1">17605_t:CDS:1</fullName>
    </submittedName>
</protein>
<dbReference type="Proteomes" id="UP000789901">
    <property type="component" value="Unassembled WGS sequence"/>
</dbReference>
<sequence>MSEASNIDEIPTLEEIDKLDLSFKKLFDTSLKVEEINDIRVGYAYAHLKTQPLNIITHTEWQEYDGMPKVPTVLKYNESFEVVDWGYPALINLDRKNLNQKSNMKPVELFKLYLSNNDEMENMPYLPSGIDYKQAIVDYLRNIGDSLKEELKQWDNIDYFKNVRLVLTVPVEFDNDAISTMRDCAYKAGLTKQKHNSYGSNLLFVHEPEAAAVHCLKTSGECDLSVGDTFMVVDSGGGTVDITTMKWLKSGKLSEIIESKGDYCGGNYVDQEFLKFLAKKVGESTIKNLKEHHYGQIQYVIHKYVKDTIRDELESSMWVITIKYDDVKKMFDPIIDKIITLIHGRLEALDSNCSAMLLVGGFSESKYLRSRIRNEFKKIVPNISSPSLPMLAIVKGAVQFGASQKIIVDRILKWTYGTDVIRKWKPSDPLDRKIDDDHIIVFSRLAKKGEKVAVGEKVVRIFSTTHVVQHFMGLDLYVTHDEDAEYCDSPGVELLDNFTIKVPITGEKKREIIYIMNFGMVEIQVTAINPNNRVKYERVFNLDI</sequence>
<dbReference type="InterPro" id="IPR043129">
    <property type="entry name" value="ATPase_NBD"/>
</dbReference>
<dbReference type="EMBL" id="CAJVQB010002310">
    <property type="protein sequence ID" value="CAG8570024.1"/>
    <property type="molecule type" value="Genomic_DNA"/>
</dbReference>
<keyword evidence="2" id="KW-1185">Reference proteome</keyword>
<dbReference type="Pfam" id="PF06723">
    <property type="entry name" value="MreB_Mbl"/>
    <property type="match status" value="1"/>
</dbReference>
<dbReference type="SUPFAM" id="SSF53067">
    <property type="entry name" value="Actin-like ATPase domain"/>
    <property type="match status" value="2"/>
</dbReference>
<evidence type="ECO:0000313" key="2">
    <source>
        <dbReference type="Proteomes" id="UP000789901"/>
    </source>
</evidence>
<accession>A0ABN7UDK2</accession>
<reference evidence="1 2" key="1">
    <citation type="submission" date="2021-06" db="EMBL/GenBank/DDBJ databases">
        <authorList>
            <person name="Kallberg Y."/>
            <person name="Tangrot J."/>
            <person name="Rosling A."/>
        </authorList>
    </citation>
    <scope>NUCLEOTIDE SEQUENCE [LARGE SCALE GENOMIC DNA]</scope>
    <source>
        <strain evidence="1 2">120-4 pot B 10/14</strain>
    </source>
</reference>
<proteinExistence type="predicted"/>
<dbReference type="PANTHER" id="PTHR14187">
    <property type="entry name" value="ALPHA KINASE/ELONGATION FACTOR 2 KINASE"/>
    <property type="match status" value="1"/>
</dbReference>
<dbReference type="PANTHER" id="PTHR14187:SF5">
    <property type="entry name" value="HEAT SHOCK 70 KDA PROTEIN 12A"/>
    <property type="match status" value="1"/>
</dbReference>
<name>A0ABN7UDK2_GIGMA</name>
<dbReference type="InterPro" id="IPR056546">
    <property type="entry name" value="MreB_MamK-like"/>
</dbReference>
<dbReference type="Gene3D" id="3.30.420.40">
    <property type="match status" value="2"/>
</dbReference>